<reference evidence="5" key="2">
    <citation type="submission" date="2021-04" db="EMBL/GenBank/DDBJ databases">
        <authorList>
            <person name="Gilroy R."/>
        </authorList>
    </citation>
    <scope>NUCLEOTIDE SEQUENCE</scope>
    <source>
        <strain evidence="5">ChiHjej12B11-16260</strain>
    </source>
</reference>
<dbReference type="Pfam" id="PF00356">
    <property type="entry name" value="LacI"/>
    <property type="match status" value="1"/>
</dbReference>
<feature type="domain" description="HTH lacI-type" evidence="4">
    <location>
        <begin position="5"/>
        <end position="59"/>
    </location>
</feature>
<organism evidence="5 6">
    <name type="scientific">Candidatus Barnesiella excrementipullorum</name>
    <dbReference type="NCBI Taxonomy" id="2838479"/>
    <lineage>
        <taxon>Bacteria</taxon>
        <taxon>Pseudomonadati</taxon>
        <taxon>Bacteroidota</taxon>
        <taxon>Bacteroidia</taxon>
        <taxon>Bacteroidales</taxon>
        <taxon>Barnesiellaceae</taxon>
        <taxon>Barnesiella</taxon>
    </lineage>
</organism>
<name>A0A9D1VRW4_9BACT</name>
<dbReference type="EMBL" id="DXFB01000153">
    <property type="protein sequence ID" value="HIX45739.1"/>
    <property type="molecule type" value="Genomic_DNA"/>
</dbReference>
<dbReference type="SUPFAM" id="SSF47413">
    <property type="entry name" value="lambda repressor-like DNA-binding domains"/>
    <property type="match status" value="1"/>
</dbReference>
<dbReference type="PANTHER" id="PTHR30146">
    <property type="entry name" value="LACI-RELATED TRANSCRIPTIONAL REPRESSOR"/>
    <property type="match status" value="1"/>
</dbReference>
<dbReference type="Proteomes" id="UP000824246">
    <property type="component" value="Unassembled WGS sequence"/>
</dbReference>
<dbReference type="CDD" id="cd01392">
    <property type="entry name" value="HTH_LacI"/>
    <property type="match status" value="1"/>
</dbReference>
<keyword evidence="3" id="KW-0804">Transcription</keyword>
<dbReference type="InterPro" id="IPR000843">
    <property type="entry name" value="HTH_LacI"/>
</dbReference>
<dbReference type="Gene3D" id="3.40.50.2300">
    <property type="match status" value="2"/>
</dbReference>
<reference evidence="5" key="1">
    <citation type="journal article" date="2021" name="PeerJ">
        <title>Extensive microbial diversity within the chicken gut microbiome revealed by metagenomics and culture.</title>
        <authorList>
            <person name="Gilroy R."/>
            <person name="Ravi A."/>
            <person name="Getino M."/>
            <person name="Pursley I."/>
            <person name="Horton D.L."/>
            <person name="Alikhan N.F."/>
            <person name="Baker D."/>
            <person name="Gharbi K."/>
            <person name="Hall N."/>
            <person name="Watson M."/>
            <person name="Adriaenssens E.M."/>
            <person name="Foster-Nyarko E."/>
            <person name="Jarju S."/>
            <person name="Secka A."/>
            <person name="Antonio M."/>
            <person name="Oren A."/>
            <person name="Chaudhuri R.R."/>
            <person name="La Ragione R."/>
            <person name="Hildebrand F."/>
            <person name="Pallen M.J."/>
        </authorList>
    </citation>
    <scope>NUCLEOTIDE SEQUENCE</scope>
    <source>
        <strain evidence="5">ChiHjej12B11-16260</strain>
    </source>
</reference>
<protein>
    <submittedName>
        <fullName evidence="5">LacI family transcriptional regulator</fullName>
    </submittedName>
</protein>
<evidence type="ECO:0000256" key="3">
    <source>
        <dbReference type="ARBA" id="ARBA00023163"/>
    </source>
</evidence>
<evidence type="ECO:0000313" key="5">
    <source>
        <dbReference type="EMBL" id="HIX45739.1"/>
    </source>
</evidence>
<dbReference type="PROSITE" id="PS50932">
    <property type="entry name" value="HTH_LACI_2"/>
    <property type="match status" value="1"/>
</dbReference>
<comment type="caution">
    <text evidence="5">The sequence shown here is derived from an EMBL/GenBank/DDBJ whole genome shotgun (WGS) entry which is preliminary data.</text>
</comment>
<dbReference type="InterPro" id="IPR010982">
    <property type="entry name" value="Lambda_DNA-bd_dom_sf"/>
</dbReference>
<keyword evidence="1" id="KW-0805">Transcription regulation</keyword>
<evidence type="ECO:0000313" key="6">
    <source>
        <dbReference type="Proteomes" id="UP000824246"/>
    </source>
</evidence>
<dbReference type="Pfam" id="PF13377">
    <property type="entry name" value="Peripla_BP_3"/>
    <property type="match status" value="1"/>
</dbReference>
<evidence type="ECO:0000256" key="1">
    <source>
        <dbReference type="ARBA" id="ARBA00023015"/>
    </source>
</evidence>
<dbReference type="GO" id="GO:0003700">
    <property type="term" value="F:DNA-binding transcription factor activity"/>
    <property type="evidence" value="ECO:0007669"/>
    <property type="project" value="TreeGrafter"/>
</dbReference>
<dbReference type="PANTHER" id="PTHR30146:SF109">
    <property type="entry name" value="HTH-TYPE TRANSCRIPTIONAL REGULATOR GALS"/>
    <property type="match status" value="1"/>
</dbReference>
<keyword evidence="2" id="KW-0238">DNA-binding</keyword>
<accession>A0A9D1VRW4</accession>
<proteinExistence type="predicted"/>
<dbReference type="SMART" id="SM00354">
    <property type="entry name" value="HTH_LACI"/>
    <property type="match status" value="1"/>
</dbReference>
<evidence type="ECO:0000256" key="2">
    <source>
        <dbReference type="ARBA" id="ARBA00023125"/>
    </source>
</evidence>
<gene>
    <name evidence="5" type="ORF">H9982_05920</name>
</gene>
<dbReference type="AlphaFoldDB" id="A0A9D1VRW4"/>
<evidence type="ECO:0000259" key="4">
    <source>
        <dbReference type="PROSITE" id="PS50932"/>
    </source>
</evidence>
<dbReference type="CDD" id="cd06267">
    <property type="entry name" value="PBP1_LacI_sugar_binding-like"/>
    <property type="match status" value="1"/>
</dbReference>
<dbReference type="InterPro" id="IPR046335">
    <property type="entry name" value="LacI/GalR-like_sensor"/>
</dbReference>
<dbReference type="Gene3D" id="1.10.260.40">
    <property type="entry name" value="lambda repressor-like DNA-binding domains"/>
    <property type="match status" value="1"/>
</dbReference>
<dbReference type="SUPFAM" id="SSF53822">
    <property type="entry name" value="Periplasmic binding protein-like I"/>
    <property type="match status" value="1"/>
</dbReference>
<dbReference type="GO" id="GO:0000976">
    <property type="term" value="F:transcription cis-regulatory region binding"/>
    <property type="evidence" value="ECO:0007669"/>
    <property type="project" value="TreeGrafter"/>
</dbReference>
<dbReference type="InterPro" id="IPR028082">
    <property type="entry name" value="Peripla_BP_I"/>
</dbReference>
<sequence length="337" mass="37258">MSSHITIKDIAKAMGCAPSTVSRALKDSPSISAPVKEAIQRYAREHNYRPDAVALSLRNSRSNTVGVLLPQMVHYFFSCVLSGIEKAASEAGYNIIVAQSGESYEKEVASVEAFRKAKVCGVIASLAKETRDFTHFRRLIEDEVPLVFYDRICPDLNTSRVVVDDYTGTFTAVEHMIVTGCQRIAFYTSPLHLEISKNRRNGYLDALRKHRIVVDDALIFECDTRHEAMELTTRLLSEEPRPDAFFAVNADTAVGILYACKNVGLRVPDDVSICGFSDDVTARSTEPLLSMVDQPGEAVGKGAMDLLLAKLDGTGDKPFYKNKIVKTELILRGTTKR</sequence>